<keyword evidence="6 10" id="KW-0584">Phenylalanine biosynthesis</keyword>
<comment type="pathway">
    <text evidence="1 10">Amino-acid biosynthesis; L-phenylalanine biosynthesis; phenylpyruvate from prephenate: step 1/1.</text>
</comment>
<dbReference type="Pfam" id="PF01842">
    <property type="entry name" value="ACT"/>
    <property type="match status" value="1"/>
</dbReference>
<evidence type="ECO:0000256" key="9">
    <source>
        <dbReference type="PIRSR" id="PIRSR001500-2"/>
    </source>
</evidence>
<dbReference type="Pfam" id="PF00800">
    <property type="entry name" value="PDT"/>
    <property type="match status" value="1"/>
</dbReference>
<feature type="domain" description="ACT" evidence="12">
    <location>
        <begin position="225"/>
        <end position="302"/>
    </location>
</feature>
<feature type="domain" description="Prephenate dehydratase" evidence="11">
    <location>
        <begin position="27"/>
        <end position="207"/>
    </location>
</feature>
<evidence type="ECO:0000256" key="1">
    <source>
        <dbReference type="ARBA" id="ARBA00004741"/>
    </source>
</evidence>
<evidence type="ECO:0000256" key="10">
    <source>
        <dbReference type="RuleBase" id="RU361254"/>
    </source>
</evidence>
<dbReference type="InterPro" id="IPR018528">
    <property type="entry name" value="Preph_deHydtase_CS"/>
</dbReference>
<comment type="caution">
    <text evidence="13">The sequence shown here is derived from an EMBL/GenBank/DDBJ whole genome shotgun (WGS) entry which is preliminary data.</text>
</comment>
<keyword evidence="7 10" id="KW-0456">Lyase</keyword>
<dbReference type="SUPFAM" id="SSF55021">
    <property type="entry name" value="ACT-like"/>
    <property type="match status" value="1"/>
</dbReference>
<reference evidence="13 14" key="1">
    <citation type="submission" date="2016-10" db="EMBL/GenBank/DDBJ databases">
        <authorList>
            <person name="Varghese N."/>
            <person name="Submissions S."/>
        </authorList>
    </citation>
    <scope>NUCLEOTIDE SEQUENCE [LARGE SCALE GENOMIC DNA]</scope>
    <source>
        <strain evidence="13 14">TC-13</strain>
    </source>
</reference>
<dbReference type="InterPro" id="IPR002912">
    <property type="entry name" value="ACT_dom"/>
</dbReference>
<dbReference type="PROSITE" id="PS51671">
    <property type="entry name" value="ACT"/>
    <property type="match status" value="1"/>
</dbReference>
<dbReference type="EMBL" id="FOEL01000014">
    <property type="protein sequence ID" value="SER36433.1"/>
    <property type="molecule type" value="Genomic_DNA"/>
</dbReference>
<protein>
    <recommendedName>
        <fullName evidence="3 10">Prephenate dehydratase</fullName>
        <shortName evidence="10">PDT</shortName>
        <ecNumber evidence="2 10">4.2.1.51</ecNumber>
    </recommendedName>
</protein>
<sequence length="310" mass="34675">MIHQSLGTAPYSIKEVFAMTKQQWENRIAYLGPEASFTYLATKATFPNEWLVPCATIPECIEAVAEGKVDLAVVPLENALEGSVTLTLDYLFHEASLYVTGELLLKIQQHLMVNKAQMDNWQSIEGVYSHPHALAQCHKYLFYRFSHVPLQQTTSTAAAAKYVSENPEQCIAAVGNAAAAEKYGLEIVESDIHDFHFNHTRFFVLSKKNQRLPQELSEGQAKTTLMITLPTDRSGALHQVLSVFAWRQLNLSKIESRPLKTGLGDYFFMIDVLADEKVPMMRGAMEELAALGCKVKSLGTYFTYLTSDEA</sequence>
<dbReference type="AlphaFoldDB" id="A0A1H9NM17"/>
<dbReference type="GO" id="GO:0005737">
    <property type="term" value="C:cytoplasm"/>
    <property type="evidence" value="ECO:0007669"/>
    <property type="project" value="TreeGrafter"/>
</dbReference>
<dbReference type="FunFam" id="3.40.190.10:FF:000064">
    <property type="entry name" value="Prephenate dehydratase"/>
    <property type="match status" value="1"/>
</dbReference>
<dbReference type="InterPro" id="IPR008242">
    <property type="entry name" value="Chor_mutase/pphenate_deHydtase"/>
</dbReference>
<evidence type="ECO:0000259" key="12">
    <source>
        <dbReference type="PROSITE" id="PS51671"/>
    </source>
</evidence>
<keyword evidence="5 10" id="KW-0057">Aromatic amino acid biosynthesis</keyword>
<accession>A0A1H9NM17</accession>
<evidence type="ECO:0000259" key="11">
    <source>
        <dbReference type="PROSITE" id="PS51171"/>
    </source>
</evidence>
<evidence type="ECO:0000313" key="14">
    <source>
        <dbReference type="Proteomes" id="UP000199410"/>
    </source>
</evidence>
<evidence type="ECO:0000256" key="5">
    <source>
        <dbReference type="ARBA" id="ARBA00023141"/>
    </source>
</evidence>
<dbReference type="PANTHER" id="PTHR21022">
    <property type="entry name" value="PREPHENATE DEHYDRATASE P PROTEIN"/>
    <property type="match status" value="1"/>
</dbReference>
<dbReference type="CDD" id="cd13633">
    <property type="entry name" value="PBP2_Sa-PDT_like"/>
    <property type="match status" value="1"/>
</dbReference>
<evidence type="ECO:0000256" key="2">
    <source>
        <dbReference type="ARBA" id="ARBA00013147"/>
    </source>
</evidence>
<proteinExistence type="predicted"/>
<dbReference type="EC" id="4.2.1.51" evidence="2 10"/>
<feature type="site" description="Essential for prephenate dehydratase activity" evidence="9">
    <location>
        <position position="200"/>
    </location>
</feature>
<evidence type="ECO:0000256" key="3">
    <source>
        <dbReference type="ARBA" id="ARBA00021872"/>
    </source>
</evidence>
<dbReference type="GO" id="GO:0004664">
    <property type="term" value="F:prephenate dehydratase activity"/>
    <property type="evidence" value="ECO:0007669"/>
    <property type="project" value="UniProtKB-UniRule"/>
</dbReference>
<dbReference type="PROSITE" id="PS00858">
    <property type="entry name" value="PREPHENATE_DEHYDR_2"/>
    <property type="match status" value="1"/>
</dbReference>
<dbReference type="InterPro" id="IPR001086">
    <property type="entry name" value="Preph_deHydtase"/>
</dbReference>
<dbReference type="SUPFAM" id="SSF53850">
    <property type="entry name" value="Periplasmic binding protein-like II"/>
    <property type="match status" value="1"/>
</dbReference>
<dbReference type="Proteomes" id="UP000199410">
    <property type="component" value="Unassembled WGS sequence"/>
</dbReference>
<keyword evidence="4 10" id="KW-0028">Amino-acid biosynthesis</keyword>
<evidence type="ECO:0000256" key="7">
    <source>
        <dbReference type="ARBA" id="ARBA00023239"/>
    </source>
</evidence>
<dbReference type="PROSITE" id="PS51171">
    <property type="entry name" value="PREPHENATE_DEHYDR_3"/>
    <property type="match status" value="1"/>
</dbReference>
<evidence type="ECO:0000256" key="8">
    <source>
        <dbReference type="ARBA" id="ARBA00047848"/>
    </source>
</evidence>
<dbReference type="CDD" id="cd04905">
    <property type="entry name" value="ACT_CM-PDT"/>
    <property type="match status" value="1"/>
</dbReference>
<comment type="catalytic activity">
    <reaction evidence="8 10">
        <text>prephenate + H(+) = 3-phenylpyruvate + CO2 + H2O</text>
        <dbReference type="Rhea" id="RHEA:21648"/>
        <dbReference type="ChEBI" id="CHEBI:15377"/>
        <dbReference type="ChEBI" id="CHEBI:15378"/>
        <dbReference type="ChEBI" id="CHEBI:16526"/>
        <dbReference type="ChEBI" id="CHEBI:18005"/>
        <dbReference type="ChEBI" id="CHEBI:29934"/>
        <dbReference type="EC" id="4.2.1.51"/>
    </reaction>
</comment>
<dbReference type="UniPathway" id="UPA00121">
    <property type="reaction ID" value="UER00345"/>
</dbReference>
<evidence type="ECO:0000313" key="13">
    <source>
        <dbReference type="EMBL" id="SER36433.1"/>
    </source>
</evidence>
<evidence type="ECO:0000256" key="6">
    <source>
        <dbReference type="ARBA" id="ARBA00023222"/>
    </source>
</evidence>
<dbReference type="NCBIfam" id="NF008865">
    <property type="entry name" value="PRK11898.1"/>
    <property type="match status" value="1"/>
</dbReference>
<dbReference type="PANTHER" id="PTHR21022:SF19">
    <property type="entry name" value="PREPHENATE DEHYDRATASE-RELATED"/>
    <property type="match status" value="1"/>
</dbReference>
<dbReference type="InterPro" id="IPR045865">
    <property type="entry name" value="ACT-like_dom_sf"/>
</dbReference>
<dbReference type="Gene3D" id="3.30.70.260">
    <property type="match status" value="1"/>
</dbReference>
<dbReference type="GO" id="GO:0009094">
    <property type="term" value="P:L-phenylalanine biosynthetic process"/>
    <property type="evidence" value="ECO:0007669"/>
    <property type="project" value="UniProtKB-UniPathway"/>
</dbReference>
<evidence type="ECO:0000256" key="4">
    <source>
        <dbReference type="ARBA" id="ARBA00022605"/>
    </source>
</evidence>
<name>A0A1H9NM17_9BACI</name>
<organism evidence="13 14">
    <name type="scientific">Lysinibacillus fusiformis</name>
    <dbReference type="NCBI Taxonomy" id="28031"/>
    <lineage>
        <taxon>Bacteria</taxon>
        <taxon>Bacillati</taxon>
        <taxon>Bacillota</taxon>
        <taxon>Bacilli</taxon>
        <taxon>Bacillales</taxon>
        <taxon>Bacillaceae</taxon>
        <taxon>Lysinibacillus</taxon>
    </lineage>
</organism>
<dbReference type="PIRSF" id="PIRSF001500">
    <property type="entry name" value="Chor_mut_pdt_Ppr"/>
    <property type="match status" value="1"/>
</dbReference>
<dbReference type="Gene3D" id="3.40.190.10">
    <property type="entry name" value="Periplasmic binding protein-like II"/>
    <property type="match status" value="2"/>
</dbReference>
<gene>
    <name evidence="10" type="primary">pheA</name>
    <name evidence="13" type="ORF">SAMN02787113_03624</name>
</gene>